<feature type="domain" description="Xylanolytic transcriptional activator regulatory" evidence="7">
    <location>
        <begin position="527"/>
        <end position="603"/>
    </location>
</feature>
<evidence type="ECO:0000256" key="5">
    <source>
        <dbReference type="ARBA" id="ARBA00023242"/>
    </source>
</evidence>
<evidence type="ECO:0000256" key="3">
    <source>
        <dbReference type="ARBA" id="ARBA00023125"/>
    </source>
</evidence>
<evidence type="ECO:0000259" key="7">
    <source>
        <dbReference type="SMART" id="SM00906"/>
    </source>
</evidence>
<dbReference type="Proteomes" id="UP000246740">
    <property type="component" value="Unassembled WGS sequence"/>
</dbReference>
<feature type="region of interest" description="Disordered" evidence="6">
    <location>
        <begin position="816"/>
        <end position="840"/>
    </location>
</feature>
<dbReference type="PANTHER" id="PTHR31845:SF19">
    <property type="entry name" value="TRANSCRIPTION FACTOR DOMAIN-CONTAINING PROTEIN"/>
    <property type="match status" value="1"/>
</dbReference>
<reference evidence="8 9" key="1">
    <citation type="journal article" date="2018" name="Mol. Biol. Evol.">
        <title>Broad Genomic Sampling Reveals a Smut Pathogenic Ancestry of the Fungal Clade Ustilaginomycotina.</title>
        <authorList>
            <person name="Kijpornyongpan T."/>
            <person name="Mondo S.J."/>
            <person name="Barry K."/>
            <person name="Sandor L."/>
            <person name="Lee J."/>
            <person name="Lipzen A."/>
            <person name="Pangilinan J."/>
            <person name="LaButti K."/>
            <person name="Hainaut M."/>
            <person name="Henrissat B."/>
            <person name="Grigoriev I.V."/>
            <person name="Spatafora J.W."/>
            <person name="Aime M.C."/>
        </authorList>
    </citation>
    <scope>NUCLEOTIDE SEQUENCE [LARGE SCALE GENOMIC DNA]</scope>
    <source>
        <strain evidence="8 9">MCA 3645</strain>
    </source>
</reference>
<feature type="compositionally biased region" description="Low complexity" evidence="6">
    <location>
        <begin position="131"/>
        <end position="147"/>
    </location>
</feature>
<gene>
    <name evidence="8" type="ORF">BCV70DRAFT_214181</name>
</gene>
<dbReference type="InterPro" id="IPR051089">
    <property type="entry name" value="prtT"/>
</dbReference>
<feature type="region of interest" description="Disordered" evidence="6">
    <location>
        <begin position="56"/>
        <end position="91"/>
    </location>
</feature>
<keyword evidence="2" id="KW-0805">Transcription regulation</keyword>
<evidence type="ECO:0000313" key="8">
    <source>
        <dbReference type="EMBL" id="PWZ02646.1"/>
    </source>
</evidence>
<organism evidence="8 9">
    <name type="scientific">Testicularia cyperi</name>
    <dbReference type="NCBI Taxonomy" id="1882483"/>
    <lineage>
        <taxon>Eukaryota</taxon>
        <taxon>Fungi</taxon>
        <taxon>Dikarya</taxon>
        <taxon>Basidiomycota</taxon>
        <taxon>Ustilaginomycotina</taxon>
        <taxon>Ustilaginomycetes</taxon>
        <taxon>Ustilaginales</taxon>
        <taxon>Anthracoideaceae</taxon>
        <taxon>Testicularia</taxon>
    </lineage>
</organism>
<dbReference type="GO" id="GO:0005634">
    <property type="term" value="C:nucleus"/>
    <property type="evidence" value="ECO:0007669"/>
    <property type="project" value="UniProtKB-SubCell"/>
</dbReference>
<keyword evidence="3" id="KW-0238">DNA-binding</keyword>
<dbReference type="GO" id="GO:0006351">
    <property type="term" value="P:DNA-templated transcription"/>
    <property type="evidence" value="ECO:0007669"/>
    <property type="project" value="InterPro"/>
</dbReference>
<keyword evidence="4" id="KW-0804">Transcription</keyword>
<feature type="compositionally biased region" description="Low complexity" evidence="6">
    <location>
        <begin position="208"/>
        <end position="231"/>
    </location>
</feature>
<dbReference type="GO" id="GO:0000976">
    <property type="term" value="F:transcription cis-regulatory region binding"/>
    <property type="evidence" value="ECO:0007669"/>
    <property type="project" value="TreeGrafter"/>
</dbReference>
<dbReference type="InterPro" id="IPR007219">
    <property type="entry name" value="XnlR_reg_dom"/>
</dbReference>
<dbReference type="PANTHER" id="PTHR31845">
    <property type="entry name" value="FINGER DOMAIN PROTEIN, PUTATIVE-RELATED"/>
    <property type="match status" value="1"/>
</dbReference>
<evidence type="ECO:0000313" key="9">
    <source>
        <dbReference type="Proteomes" id="UP000246740"/>
    </source>
</evidence>
<dbReference type="GO" id="GO:0000981">
    <property type="term" value="F:DNA-binding transcription factor activity, RNA polymerase II-specific"/>
    <property type="evidence" value="ECO:0007669"/>
    <property type="project" value="TreeGrafter"/>
</dbReference>
<accession>A0A317XWG2</accession>
<keyword evidence="5" id="KW-0539">Nucleus</keyword>
<dbReference type="OrthoDB" id="3163292at2759"/>
<comment type="subcellular location">
    <subcellularLocation>
        <location evidence="1">Nucleus</location>
    </subcellularLocation>
</comment>
<dbReference type="AlphaFoldDB" id="A0A317XWG2"/>
<keyword evidence="9" id="KW-1185">Reference proteome</keyword>
<evidence type="ECO:0000256" key="6">
    <source>
        <dbReference type="SAM" id="MobiDB-lite"/>
    </source>
</evidence>
<dbReference type="EMBL" id="KZ819188">
    <property type="protein sequence ID" value="PWZ02646.1"/>
    <property type="molecule type" value="Genomic_DNA"/>
</dbReference>
<feature type="region of interest" description="Disordered" evidence="6">
    <location>
        <begin position="177"/>
        <end position="274"/>
    </location>
</feature>
<feature type="region of interest" description="Disordered" evidence="6">
    <location>
        <begin position="106"/>
        <end position="159"/>
    </location>
</feature>
<dbReference type="CDD" id="cd12148">
    <property type="entry name" value="fungal_TF_MHR"/>
    <property type="match status" value="1"/>
</dbReference>
<feature type="compositionally biased region" description="Acidic residues" evidence="6">
    <location>
        <begin position="309"/>
        <end position="323"/>
    </location>
</feature>
<dbReference type="GO" id="GO:0008270">
    <property type="term" value="F:zinc ion binding"/>
    <property type="evidence" value="ECO:0007669"/>
    <property type="project" value="InterPro"/>
</dbReference>
<proteinExistence type="predicted"/>
<feature type="region of interest" description="Disordered" evidence="6">
    <location>
        <begin position="307"/>
        <end position="367"/>
    </location>
</feature>
<name>A0A317XWG2_9BASI</name>
<sequence length="1054" mass="112944">MPAIVPAPAAMHPFPACMLTFSPPSLSAYPPPTLPSGVTSRPPPGVSIWVIHPTPSSFVSTRPSSPPPPPSVSSRSFVNTDAEKQRSNATESAKMLKIVLDVKRKASTATGRSLAEARNQALRTREQNEALQRQLGQQLQTGGDTTRSAGVSSPNPIYRATEHSGALRHVGWDHLHGSQARPVSASSSEHDHIMSLQRHGSDASSHMSPQSAITPSSASSGQSSSVPTTISANEPRHSYNGQYPHYSGGGSSGSMQGHNHASSSSSSSSRRTSKYHDGLLIRESRMPPSSTNPLLCLSEAALGKRCTESDSEDELAQDNEGTEDAIATPAQGSPMRPESRKRSSNFGGGHGVDGRDTEDGDGEDVEAKSARAISEMLETSGWSRSCLAQAACERASYFSGASASASWDTRRCDPIDRGFVTMQEAERLFDIFMDTVQEQFSCLDPVLHNMQTIKASSNFLFSVILAIGASIDRSPRSVQQFEHLRALVDSLIVELLSRNVKSVEVVKGLIVWPMWAHLTPLMADDRAWLLIGTAARMAKELDLSMREDTPQQDEMARRRARDRSRTWAMTAIMERSFSSFSGQRPNTTLDVEWSSLNDWLKSPINLDGDVQIVAFLHLRRIEEITRSRIFSQNYYEVGSIESNRVSANVLFEAWQEAWCEHPALSKHPLTSTIMRVIGLHIQVLINTHAIRESDRRRAICEASNMRILRVCSTASKSARDQCVSLLTDACQLAIDKLHGHAHTISRIVAAMLGWSGVHLLKNGPIETRELVVRLGLMLAGDSRDATHARSFARFYGRFILSLSAELVERDRAEKLRRKRQRLRGSSHASTSSPGAGVSGAGTSGMLPGFAALVASPRSEGTDMMRSLTGITNGSGPEFKHAPTSSSISGAPMSDMAMAFESAASNGLQTPGAASRATGGIQAVFSHPMSASSSASVSAMPYGHSNGGGFAAAPTMMSSMAPPQAGFKSEVSNAAVGPGHGNGNGISMAAPPASSSTGFDSVTNTWLGTDDLLDQYMQSILPIFNDFDHSNNSNSLAAGIGTGGGVGVAMPDIGR</sequence>
<evidence type="ECO:0000256" key="4">
    <source>
        <dbReference type="ARBA" id="ARBA00023163"/>
    </source>
</evidence>
<dbReference type="InParanoid" id="A0A317XWG2"/>
<evidence type="ECO:0000256" key="2">
    <source>
        <dbReference type="ARBA" id="ARBA00023015"/>
    </source>
</evidence>
<evidence type="ECO:0000256" key="1">
    <source>
        <dbReference type="ARBA" id="ARBA00004123"/>
    </source>
</evidence>
<dbReference type="SMART" id="SM00906">
    <property type="entry name" value="Fungal_trans"/>
    <property type="match status" value="1"/>
</dbReference>
<protein>
    <recommendedName>
        <fullName evidence="7">Xylanolytic transcriptional activator regulatory domain-containing protein</fullName>
    </recommendedName>
</protein>
<dbReference type="STRING" id="1882483.A0A317XWG2"/>